<sequence length="43" mass="4515">MDKLGLQRADAPACDTLRISHGIVTAAMSDQRSIGCLEQASPS</sequence>
<accession>A0AB39XDK3</accession>
<organism evidence="1">
    <name type="scientific">Bradyrhizobium sp. LLZ17</name>
    <dbReference type="NCBI Taxonomy" id="3239388"/>
    <lineage>
        <taxon>Bacteria</taxon>
        <taxon>Pseudomonadati</taxon>
        <taxon>Pseudomonadota</taxon>
        <taxon>Alphaproteobacteria</taxon>
        <taxon>Hyphomicrobiales</taxon>
        <taxon>Nitrobacteraceae</taxon>
        <taxon>Bradyrhizobium</taxon>
    </lineage>
</organism>
<protein>
    <recommendedName>
        <fullName evidence="2">Transposase</fullName>
    </recommendedName>
</protein>
<name>A0AB39XDK3_9BRAD</name>
<gene>
    <name evidence="1" type="ORF">AB8Z38_22165</name>
</gene>
<evidence type="ECO:0000313" key="1">
    <source>
        <dbReference type="EMBL" id="XDV55471.1"/>
    </source>
</evidence>
<proteinExistence type="predicted"/>
<evidence type="ECO:0008006" key="2">
    <source>
        <dbReference type="Google" id="ProtNLM"/>
    </source>
</evidence>
<dbReference type="RefSeq" id="WP_369719923.1">
    <property type="nucleotide sequence ID" value="NZ_CP165734.1"/>
</dbReference>
<dbReference type="EMBL" id="CP165734">
    <property type="protein sequence ID" value="XDV55471.1"/>
    <property type="molecule type" value="Genomic_DNA"/>
</dbReference>
<reference evidence="1" key="1">
    <citation type="submission" date="2024-08" db="EMBL/GenBank/DDBJ databases">
        <authorList>
            <person name="Chaddad Z."/>
            <person name="Lamrabet M."/>
            <person name="Bouhnik O."/>
            <person name="Alami S."/>
            <person name="Wipf D."/>
            <person name="Courty P.E."/>
            <person name="Missbah El Idrissi M."/>
        </authorList>
    </citation>
    <scope>NUCLEOTIDE SEQUENCE</scope>
    <source>
        <strain evidence="1">LLZ17</strain>
    </source>
</reference>
<dbReference type="AlphaFoldDB" id="A0AB39XDK3"/>